<organism evidence="1 2">
    <name type="scientific">Auriscalpium vulgare</name>
    <dbReference type="NCBI Taxonomy" id="40419"/>
    <lineage>
        <taxon>Eukaryota</taxon>
        <taxon>Fungi</taxon>
        <taxon>Dikarya</taxon>
        <taxon>Basidiomycota</taxon>
        <taxon>Agaricomycotina</taxon>
        <taxon>Agaricomycetes</taxon>
        <taxon>Russulales</taxon>
        <taxon>Auriscalpiaceae</taxon>
        <taxon>Auriscalpium</taxon>
    </lineage>
</organism>
<dbReference type="Proteomes" id="UP000814033">
    <property type="component" value="Unassembled WGS sequence"/>
</dbReference>
<reference evidence="1" key="2">
    <citation type="journal article" date="2022" name="New Phytol.">
        <title>Evolutionary transition to the ectomycorrhizal habit in the genomes of a hyperdiverse lineage of mushroom-forming fungi.</title>
        <authorList>
            <person name="Looney B."/>
            <person name="Miyauchi S."/>
            <person name="Morin E."/>
            <person name="Drula E."/>
            <person name="Courty P.E."/>
            <person name="Kohler A."/>
            <person name="Kuo A."/>
            <person name="LaButti K."/>
            <person name="Pangilinan J."/>
            <person name="Lipzen A."/>
            <person name="Riley R."/>
            <person name="Andreopoulos W."/>
            <person name="He G."/>
            <person name="Johnson J."/>
            <person name="Nolan M."/>
            <person name="Tritt A."/>
            <person name="Barry K.W."/>
            <person name="Grigoriev I.V."/>
            <person name="Nagy L.G."/>
            <person name="Hibbett D."/>
            <person name="Henrissat B."/>
            <person name="Matheny P.B."/>
            <person name="Labbe J."/>
            <person name="Martin F.M."/>
        </authorList>
    </citation>
    <scope>NUCLEOTIDE SEQUENCE</scope>
    <source>
        <strain evidence="1">FP105234-sp</strain>
    </source>
</reference>
<evidence type="ECO:0000313" key="1">
    <source>
        <dbReference type="EMBL" id="KAI0046462.1"/>
    </source>
</evidence>
<proteinExistence type="predicted"/>
<accession>A0ACB8RRM8</accession>
<sequence>MVLKILAVVGETILPSKYDAHAVLAILTLVTIYTYAQGRKTTRERDLHGRTVLITGAFTPHGLSLMDSLARRGAHIIALSPDPIDTGSPSILIPLLRSETSNENIYAEHCDLSSPSSIRAFCTGLLKAEQQRLDAVIFAHEYAPVGTFFGSAARHAEDERAREAASCATFLLTTLLLPALLVAPVERDIRLVALINPFYAAAAPNFSPAQPLNTSTPPPVLAAEGRRALRTAILMRHLQRVLDALPTGAQVPRTDVNAHSIPVVSDKVQRSNIVAVSVSPGISRTDVIAPLLGAGRSGGKVSWGGLLFYILLNPLLRLITKSPTSALQSVLHALFLPTPFKLLAAIAPDGTPQERSEEEVLKPGALYAECAVVRVNVPPAPVPPENDIDPEPSAKGKEKAKAEDAPPGQTSRPDDGELGGEVLGTLIWDEYESELKVWEDRAAAEEREQREREELLARQRDGERHTPPTVDTSTSGQ</sequence>
<evidence type="ECO:0000313" key="2">
    <source>
        <dbReference type="Proteomes" id="UP000814033"/>
    </source>
</evidence>
<name>A0ACB8RRM8_9AGAM</name>
<keyword evidence="2" id="KW-1185">Reference proteome</keyword>
<reference evidence="1" key="1">
    <citation type="submission" date="2021-02" db="EMBL/GenBank/DDBJ databases">
        <authorList>
            <consortium name="DOE Joint Genome Institute"/>
            <person name="Ahrendt S."/>
            <person name="Looney B.P."/>
            <person name="Miyauchi S."/>
            <person name="Morin E."/>
            <person name="Drula E."/>
            <person name="Courty P.E."/>
            <person name="Chicoki N."/>
            <person name="Fauchery L."/>
            <person name="Kohler A."/>
            <person name="Kuo A."/>
            <person name="Labutti K."/>
            <person name="Pangilinan J."/>
            <person name="Lipzen A."/>
            <person name="Riley R."/>
            <person name="Andreopoulos W."/>
            <person name="He G."/>
            <person name="Johnson J."/>
            <person name="Barry K.W."/>
            <person name="Grigoriev I.V."/>
            <person name="Nagy L."/>
            <person name="Hibbett D."/>
            <person name="Henrissat B."/>
            <person name="Matheny P.B."/>
            <person name="Labbe J."/>
            <person name="Martin F."/>
        </authorList>
    </citation>
    <scope>NUCLEOTIDE SEQUENCE</scope>
    <source>
        <strain evidence="1">FP105234-sp</strain>
    </source>
</reference>
<comment type="caution">
    <text evidence="1">The sequence shown here is derived from an EMBL/GenBank/DDBJ whole genome shotgun (WGS) entry which is preliminary data.</text>
</comment>
<gene>
    <name evidence="1" type="ORF">FA95DRAFT_1560111</name>
</gene>
<dbReference type="EMBL" id="MU275925">
    <property type="protein sequence ID" value="KAI0046462.1"/>
    <property type="molecule type" value="Genomic_DNA"/>
</dbReference>
<protein>
    <submittedName>
        <fullName evidence="1">Uncharacterized protein</fullName>
    </submittedName>
</protein>